<comment type="caution">
    <text evidence="1">The sequence shown here is derived from an EMBL/GenBank/DDBJ whole genome shotgun (WGS) entry which is preliminary data.</text>
</comment>
<protein>
    <submittedName>
        <fullName evidence="1">7220_t:CDS:1</fullName>
    </submittedName>
</protein>
<gene>
    <name evidence="1" type="ORF">RPERSI_LOCUS2825</name>
</gene>
<evidence type="ECO:0000313" key="2">
    <source>
        <dbReference type="Proteomes" id="UP000789920"/>
    </source>
</evidence>
<dbReference type="EMBL" id="CAJVQC010003258">
    <property type="protein sequence ID" value="CAG8523811.1"/>
    <property type="molecule type" value="Genomic_DNA"/>
</dbReference>
<organism evidence="1 2">
    <name type="scientific">Racocetra persica</name>
    <dbReference type="NCBI Taxonomy" id="160502"/>
    <lineage>
        <taxon>Eukaryota</taxon>
        <taxon>Fungi</taxon>
        <taxon>Fungi incertae sedis</taxon>
        <taxon>Mucoromycota</taxon>
        <taxon>Glomeromycotina</taxon>
        <taxon>Glomeromycetes</taxon>
        <taxon>Diversisporales</taxon>
        <taxon>Gigasporaceae</taxon>
        <taxon>Racocetra</taxon>
    </lineage>
</organism>
<dbReference type="Proteomes" id="UP000789920">
    <property type="component" value="Unassembled WGS sequence"/>
</dbReference>
<proteinExistence type="predicted"/>
<reference evidence="1" key="1">
    <citation type="submission" date="2021-06" db="EMBL/GenBank/DDBJ databases">
        <authorList>
            <person name="Kallberg Y."/>
            <person name="Tangrot J."/>
            <person name="Rosling A."/>
        </authorList>
    </citation>
    <scope>NUCLEOTIDE SEQUENCE</scope>
    <source>
        <strain evidence="1">MA461A</strain>
    </source>
</reference>
<evidence type="ECO:0000313" key="1">
    <source>
        <dbReference type="EMBL" id="CAG8523811.1"/>
    </source>
</evidence>
<sequence>MTIIAFISQKGGVGKSTLAQALAVEAKKQKIKVLLADCDFQQGTSNEWAKVKKSIECRLFNQVKDIWPLSKDYDLIIIDAPARTSQGTLEIAKMANLLIQPTGASRADLVPAVKEFNALVGLEIKKEKLLFVLNHIGSKVEREVVTDYLKATGYSYLPIALPERVSFRLIQDEATKYAGQGIEIAGGKLKDGSQYLNDWATNSLRKEDYQELYFAEPYTFSEKIVLESDNSACPPKSVELPSSTLYFRAEGIIAGNLALANRCRERGETERADAYLENNEQVKKIIAECRNELIQIQAQEKYPTEETKAEVQELILTSITENLAGGELDLTAFSNLEKVEISPQFLSTPLTKIITQEELGITDISQKKVVKEIQKLAKIKSVAVNFTKKENQEGIFISLDQKDNEDLKWVKDNLSENYQKEFELLLTPTSFPHQQLEISELLTIYYPNQEITDIQIVKSALKNSPDEEKLKELALKATVDYDPNEQEYIIQVNYNPNNPFKDNLKELITTTPLKLEIENLKKKQEQSPTSENFERLAQQKQK</sequence>
<keyword evidence="2" id="KW-1185">Reference proteome</keyword>
<accession>A0ACA9LFV4</accession>
<name>A0ACA9LFV4_9GLOM</name>